<keyword evidence="1" id="KW-0677">Repeat</keyword>
<dbReference type="SUPFAM" id="SSF48403">
    <property type="entry name" value="Ankyrin repeat"/>
    <property type="match status" value="1"/>
</dbReference>
<comment type="caution">
    <text evidence="5">The sequence shown here is derived from an EMBL/GenBank/DDBJ whole genome shotgun (WGS) entry which is preliminary data.</text>
</comment>
<evidence type="ECO:0000259" key="4">
    <source>
        <dbReference type="PROSITE" id="PS50837"/>
    </source>
</evidence>
<dbReference type="PROSITE" id="PS50088">
    <property type="entry name" value="ANK_REPEAT"/>
    <property type="match status" value="6"/>
</dbReference>
<feature type="repeat" description="ANK" evidence="2">
    <location>
        <begin position="808"/>
        <end position="840"/>
    </location>
</feature>
<dbReference type="Gene3D" id="1.25.40.20">
    <property type="entry name" value="Ankyrin repeat-containing domain"/>
    <property type="match status" value="1"/>
</dbReference>
<feature type="repeat" description="ANK" evidence="2">
    <location>
        <begin position="643"/>
        <end position="675"/>
    </location>
</feature>
<dbReference type="Pfam" id="PF12796">
    <property type="entry name" value="Ank_2"/>
    <property type="match status" value="2"/>
</dbReference>
<feature type="repeat" description="ANK" evidence="2">
    <location>
        <begin position="841"/>
        <end position="863"/>
    </location>
</feature>
<evidence type="ECO:0000256" key="1">
    <source>
        <dbReference type="ARBA" id="ARBA00022737"/>
    </source>
</evidence>
<evidence type="ECO:0000313" key="6">
    <source>
        <dbReference type="Proteomes" id="UP000799441"/>
    </source>
</evidence>
<reference evidence="5" key="1">
    <citation type="journal article" date="2020" name="Stud. Mycol.">
        <title>101 Dothideomycetes genomes: a test case for predicting lifestyles and emergence of pathogens.</title>
        <authorList>
            <person name="Haridas S."/>
            <person name="Albert R."/>
            <person name="Binder M."/>
            <person name="Bloem J."/>
            <person name="Labutti K."/>
            <person name="Salamov A."/>
            <person name="Andreopoulos B."/>
            <person name="Baker S."/>
            <person name="Barry K."/>
            <person name="Bills G."/>
            <person name="Bluhm B."/>
            <person name="Cannon C."/>
            <person name="Castanera R."/>
            <person name="Culley D."/>
            <person name="Daum C."/>
            <person name="Ezra D."/>
            <person name="Gonzalez J."/>
            <person name="Henrissat B."/>
            <person name="Kuo A."/>
            <person name="Liang C."/>
            <person name="Lipzen A."/>
            <person name="Lutzoni F."/>
            <person name="Magnuson J."/>
            <person name="Mondo S."/>
            <person name="Nolan M."/>
            <person name="Ohm R."/>
            <person name="Pangilinan J."/>
            <person name="Park H.-J."/>
            <person name="Ramirez L."/>
            <person name="Alfaro M."/>
            <person name="Sun H."/>
            <person name="Tritt A."/>
            <person name="Yoshinaga Y."/>
            <person name="Zwiers L.-H."/>
            <person name="Turgeon B."/>
            <person name="Goodwin S."/>
            <person name="Spatafora J."/>
            <person name="Crous P."/>
            <person name="Grigoriev I."/>
        </authorList>
    </citation>
    <scope>NUCLEOTIDE SEQUENCE</scope>
    <source>
        <strain evidence="5">CBS 116435</strain>
    </source>
</reference>
<accession>A0A9P4QDH3</accession>
<organism evidence="5 6">
    <name type="scientific">Polychaeton citri CBS 116435</name>
    <dbReference type="NCBI Taxonomy" id="1314669"/>
    <lineage>
        <taxon>Eukaryota</taxon>
        <taxon>Fungi</taxon>
        <taxon>Dikarya</taxon>
        <taxon>Ascomycota</taxon>
        <taxon>Pezizomycotina</taxon>
        <taxon>Dothideomycetes</taxon>
        <taxon>Dothideomycetidae</taxon>
        <taxon>Capnodiales</taxon>
        <taxon>Capnodiaceae</taxon>
        <taxon>Polychaeton</taxon>
    </lineage>
</organism>
<dbReference type="PANTHER" id="PTHR10039:SF16">
    <property type="entry name" value="GPI INOSITOL-DEACYLASE"/>
    <property type="match status" value="1"/>
</dbReference>
<feature type="repeat" description="ANK" evidence="2">
    <location>
        <begin position="709"/>
        <end position="741"/>
    </location>
</feature>
<feature type="non-terminal residue" evidence="5">
    <location>
        <position position="863"/>
    </location>
</feature>
<protein>
    <recommendedName>
        <fullName evidence="4">NACHT domain-containing protein</fullName>
    </recommendedName>
</protein>
<dbReference type="PROSITE" id="PS50837">
    <property type="entry name" value="NACHT"/>
    <property type="match status" value="1"/>
</dbReference>
<dbReference type="Proteomes" id="UP000799441">
    <property type="component" value="Unassembled WGS sequence"/>
</dbReference>
<proteinExistence type="predicted"/>
<dbReference type="PANTHER" id="PTHR10039">
    <property type="entry name" value="AMELOGENIN"/>
    <property type="match status" value="1"/>
</dbReference>
<dbReference type="InterPro" id="IPR036770">
    <property type="entry name" value="Ankyrin_rpt-contain_sf"/>
</dbReference>
<evidence type="ECO:0000256" key="3">
    <source>
        <dbReference type="SAM" id="MobiDB-lite"/>
    </source>
</evidence>
<name>A0A9P4QDH3_9PEZI</name>
<dbReference type="AlphaFoldDB" id="A0A9P4QDH3"/>
<feature type="domain" description="NACHT" evidence="4">
    <location>
        <begin position="132"/>
        <end position="275"/>
    </location>
</feature>
<feature type="region of interest" description="Disordered" evidence="3">
    <location>
        <begin position="452"/>
        <end position="480"/>
    </location>
</feature>
<dbReference type="SUPFAM" id="SSF52540">
    <property type="entry name" value="P-loop containing nucleoside triphosphate hydrolases"/>
    <property type="match status" value="1"/>
</dbReference>
<dbReference type="InterPro" id="IPR002110">
    <property type="entry name" value="Ankyrin_rpt"/>
</dbReference>
<gene>
    <name evidence="5" type="ORF">K431DRAFT_216300</name>
</gene>
<dbReference type="SMART" id="SM00248">
    <property type="entry name" value="ANK"/>
    <property type="match status" value="6"/>
</dbReference>
<dbReference type="Pfam" id="PF24883">
    <property type="entry name" value="NPHP3_N"/>
    <property type="match status" value="1"/>
</dbReference>
<dbReference type="InterPro" id="IPR027417">
    <property type="entry name" value="P-loop_NTPase"/>
</dbReference>
<dbReference type="Pfam" id="PF00023">
    <property type="entry name" value="Ank"/>
    <property type="match status" value="1"/>
</dbReference>
<evidence type="ECO:0000256" key="2">
    <source>
        <dbReference type="PROSITE-ProRule" id="PRU00023"/>
    </source>
</evidence>
<sequence>MQRVWYPFRASTLVKLRELVTDVLDRLKLSLQVLQLDVSTGSQKTLVQVTTHVKDTAARTAAIQASVTEVRAQNQRLLNAAQSEKFRRISQWLAPPDPWINHASACQLREPHTGDWLLQSSQYRGWKAGAIDYLWVYGKAGCGKTVLSSTIVEDIKAHCENAANAGYAVFYFSFSDNQKQSYESLLRSIVVQLGWREPGLSMLSQAYEKSSRSVPGLDEQEKILLTSIESHNEVFLILDALDECPEDSEIRQNMLVRLERLLQSAPKLRILATSRDMRDIRESMKVSGAERLSISERSVDDDIRKYVSTKLSCDRRLSRIDPATKRLIEDTISQRSDGMFRWAYCQLQELKKLKSTKPKYVKEALRNLPNTLDATYVRVLVGIDEIYRTEAFTLLQWLAYAESPPSLAELAEAAIIDPSEGGSVDLDDRGCLEDTLDILSGLVTLVGVDDDEGFKDEESQNPDSKTADLDDSDSDIASSRPQIGKDTRVRLAHFSVKEYLESERILHSDARYFSLDGPRGHRFLAQSCLMYIMHYCSCSKRSSTEQDLVMFPLLSYAAKSWYYHSSLQQCNEVSRELSLLSSRQALSHWLLVHRPDQTWTVSFWPLKESEVGSSIYYAAFTGLGAVMDALWKVGIDINAQGGYYGSALQAASLLGAKEVVRLLLDRGADVSIQGGHYGSALQAASWSGAKEVVRLLLDRGADVSAQGGHYGNALQAASSSRSKKVVQLLLDRGADINAQGGRYSSSLHAASLSGSKGVVQLLLDRGADINAQEKHYGNALQAASFLGSQEVVKLLLERGGDVRAHGGHYGNALQAAACKGHEEVGKLLIQQGADVNAQGGAYNNALHAAAYEGHERVAKMLIE</sequence>
<keyword evidence="2" id="KW-0040">ANK repeat</keyword>
<dbReference type="PROSITE" id="PS50297">
    <property type="entry name" value="ANK_REP_REGION"/>
    <property type="match status" value="5"/>
</dbReference>
<dbReference type="InterPro" id="IPR007111">
    <property type="entry name" value="NACHT_NTPase"/>
</dbReference>
<evidence type="ECO:0000313" key="5">
    <source>
        <dbReference type="EMBL" id="KAF2725237.1"/>
    </source>
</evidence>
<dbReference type="InterPro" id="IPR056884">
    <property type="entry name" value="NPHP3-like_N"/>
</dbReference>
<keyword evidence="6" id="KW-1185">Reference proteome</keyword>
<feature type="repeat" description="ANK" evidence="2">
    <location>
        <begin position="676"/>
        <end position="708"/>
    </location>
</feature>
<dbReference type="OrthoDB" id="1577640at2759"/>
<dbReference type="Gene3D" id="3.40.50.300">
    <property type="entry name" value="P-loop containing nucleotide triphosphate hydrolases"/>
    <property type="match status" value="1"/>
</dbReference>
<dbReference type="EMBL" id="MU003768">
    <property type="protein sequence ID" value="KAF2725237.1"/>
    <property type="molecule type" value="Genomic_DNA"/>
</dbReference>
<feature type="repeat" description="ANK" evidence="2">
    <location>
        <begin position="742"/>
        <end position="774"/>
    </location>
</feature>